<evidence type="ECO:0000256" key="1">
    <source>
        <dbReference type="SAM" id="MobiDB-lite"/>
    </source>
</evidence>
<dbReference type="KEGG" id="bma:BMAA0522"/>
<dbReference type="EMBL" id="CP000011">
    <property type="protein sequence ID" value="AAY59222.1"/>
    <property type="molecule type" value="Genomic_DNA"/>
</dbReference>
<proteinExistence type="predicted"/>
<feature type="compositionally biased region" description="Polar residues" evidence="1">
    <location>
        <begin position="29"/>
        <end position="38"/>
    </location>
</feature>
<dbReference type="HOGENOM" id="CLU_2068683_0_0_4"/>
<dbReference type="Proteomes" id="UP000006693">
    <property type="component" value="Chromosome 2"/>
</dbReference>
<feature type="region of interest" description="Disordered" evidence="1">
    <location>
        <begin position="1"/>
        <end position="56"/>
    </location>
</feature>
<organism evidence="2 3">
    <name type="scientific">Burkholderia mallei (strain ATCC 23344)</name>
    <dbReference type="NCBI Taxonomy" id="243160"/>
    <lineage>
        <taxon>Bacteria</taxon>
        <taxon>Pseudomonadati</taxon>
        <taxon>Pseudomonadota</taxon>
        <taxon>Betaproteobacteria</taxon>
        <taxon>Burkholderiales</taxon>
        <taxon>Burkholderiaceae</taxon>
        <taxon>Burkholderia</taxon>
        <taxon>pseudomallei group</taxon>
    </lineage>
</organism>
<accession>A0A0H2XDG1</accession>
<evidence type="ECO:0000313" key="3">
    <source>
        <dbReference type="Proteomes" id="UP000006693"/>
    </source>
</evidence>
<keyword evidence="3" id="KW-1185">Reference proteome</keyword>
<evidence type="ECO:0000313" key="2">
    <source>
        <dbReference type="EMBL" id="AAY59222.1"/>
    </source>
</evidence>
<protein>
    <submittedName>
        <fullName evidence="2">Uncharacterized protein</fullName>
    </submittedName>
</protein>
<name>A0A0H2XDG1_BURMA</name>
<sequence length="118" mass="12755">MAIGAANADTHRRPPARNPEPVLAGGDTTVRSRAHTTSARPRRLDRAPLRRPPRRRAAATIARAAPLAAARPALRAPAHRKVRSTPPNAYLIPPIACYRFNDGAPHPRASKNRSQPSS</sequence>
<reference evidence="2 3" key="1">
    <citation type="journal article" date="2004" name="Proc. Natl. Acad. Sci. U.S.A.">
        <title>Structural flexibility in the Burkholderia mallei genome.</title>
        <authorList>
            <person name="Nierman W.C."/>
            <person name="DeShazer D."/>
            <person name="Kim H.S."/>
            <person name="Tettelin H."/>
            <person name="Nelson K.E."/>
            <person name="Feldblyum T."/>
            <person name="Ulrich R.L."/>
            <person name="Ronning C.M."/>
            <person name="Brinkac L.M."/>
            <person name="Daugherty S.C."/>
            <person name="Davidsen T.D."/>
            <person name="Deboy R.T."/>
            <person name="Dimitrov G."/>
            <person name="Dodson R.J."/>
            <person name="Durkin A.S."/>
            <person name="Gwinn M.L."/>
            <person name="Haft D.H."/>
            <person name="Khouri H."/>
            <person name="Kolonay J.F."/>
            <person name="Madupu R."/>
            <person name="Mohammoud Y."/>
            <person name="Nelson W.C."/>
            <person name="Radune D."/>
            <person name="Romero C.M."/>
            <person name="Sarria S."/>
            <person name="Selengut J."/>
            <person name="Shamblin C."/>
            <person name="Sullivan S.A."/>
            <person name="White O."/>
            <person name="Yu Y."/>
            <person name="Zafar N."/>
            <person name="Zhou L."/>
            <person name="Fraser C.M."/>
        </authorList>
    </citation>
    <scope>NUCLEOTIDE SEQUENCE [LARGE SCALE GENOMIC DNA]</scope>
    <source>
        <strain evidence="2 3">ATCC 23344</strain>
    </source>
</reference>
<dbReference type="AlphaFoldDB" id="A0A0H2XDG1"/>
<gene>
    <name evidence="2" type="ordered locus">BMAA0522</name>
</gene>